<accession>A0A087US25</accession>
<gene>
    <name evidence="1" type="ORF">X975_01083</name>
</gene>
<dbReference type="EMBL" id="KK121305">
    <property type="protein sequence ID" value="KFM80164.1"/>
    <property type="molecule type" value="Genomic_DNA"/>
</dbReference>
<dbReference type="OMA" id="ICITQSA"/>
<feature type="non-terminal residue" evidence="1">
    <location>
        <position position="120"/>
    </location>
</feature>
<name>A0A087US25_STEMI</name>
<dbReference type="STRING" id="407821.A0A087US25"/>
<sequence>MITAGEPQEFIPLGREHLNIHPGDVYLPTEKNPAAHTADSRHLTGDLLKALRGVSLKDQAQEQWFLKESEEEWEEEFYYKGKTVVWSKSNGHGIRRVHKSFTMESTVQQVLWTEFRIRSC</sequence>
<proteinExistence type="predicted"/>
<keyword evidence="2" id="KW-1185">Reference proteome</keyword>
<dbReference type="OrthoDB" id="26401at2759"/>
<reference evidence="1 2" key="1">
    <citation type="submission" date="2013-11" db="EMBL/GenBank/DDBJ databases">
        <title>Genome sequencing of Stegodyphus mimosarum.</title>
        <authorList>
            <person name="Bechsgaard J."/>
        </authorList>
    </citation>
    <scope>NUCLEOTIDE SEQUENCE [LARGE SCALE GENOMIC DNA]</scope>
</reference>
<evidence type="ECO:0000313" key="1">
    <source>
        <dbReference type="EMBL" id="KFM80164.1"/>
    </source>
</evidence>
<organism evidence="1 2">
    <name type="scientific">Stegodyphus mimosarum</name>
    <name type="common">African social velvet spider</name>
    <dbReference type="NCBI Taxonomy" id="407821"/>
    <lineage>
        <taxon>Eukaryota</taxon>
        <taxon>Metazoa</taxon>
        <taxon>Ecdysozoa</taxon>
        <taxon>Arthropoda</taxon>
        <taxon>Chelicerata</taxon>
        <taxon>Arachnida</taxon>
        <taxon>Araneae</taxon>
        <taxon>Araneomorphae</taxon>
        <taxon>Entelegynae</taxon>
        <taxon>Eresoidea</taxon>
        <taxon>Eresidae</taxon>
        <taxon>Stegodyphus</taxon>
    </lineage>
</organism>
<protein>
    <submittedName>
        <fullName evidence="1">Anaphase-promoting complex subunit 1</fullName>
    </submittedName>
</protein>
<evidence type="ECO:0000313" key="2">
    <source>
        <dbReference type="Proteomes" id="UP000054359"/>
    </source>
</evidence>
<dbReference type="Proteomes" id="UP000054359">
    <property type="component" value="Unassembled WGS sequence"/>
</dbReference>
<dbReference type="AlphaFoldDB" id="A0A087US25"/>